<dbReference type="SUPFAM" id="SSF49329">
    <property type="entry name" value="Cu,Zn superoxide dismutase-like"/>
    <property type="match status" value="1"/>
</dbReference>
<keyword evidence="3" id="KW-0732">Signal</keyword>
<reference evidence="5 6" key="1">
    <citation type="submission" date="2018-09" db="EMBL/GenBank/DDBJ databases">
        <title>Altererythrobacter spongiae sp. nov., isolated from a marine sponge.</title>
        <authorList>
            <person name="Zhuang L."/>
            <person name="Luo L."/>
        </authorList>
    </citation>
    <scope>NUCLEOTIDE SEQUENCE [LARGE SCALE GENOMIC DNA]</scope>
    <source>
        <strain evidence="5 6">HN-Y73</strain>
    </source>
</reference>
<dbReference type="PANTHER" id="PTHR10003">
    <property type="entry name" value="SUPEROXIDE DISMUTASE CU-ZN -RELATED"/>
    <property type="match status" value="1"/>
</dbReference>
<dbReference type="InterPro" id="IPR036423">
    <property type="entry name" value="SOD-like_Cu/Zn_dom_sf"/>
</dbReference>
<dbReference type="Pfam" id="PF00080">
    <property type="entry name" value="Sod_Cu"/>
    <property type="match status" value="1"/>
</dbReference>
<dbReference type="InterPro" id="IPR001424">
    <property type="entry name" value="SOD_Cu_Zn_dom"/>
</dbReference>
<dbReference type="EMBL" id="RAPF01000005">
    <property type="protein sequence ID" value="RKF20571.1"/>
    <property type="molecule type" value="Genomic_DNA"/>
</dbReference>
<feature type="region of interest" description="Disordered" evidence="2">
    <location>
        <begin position="98"/>
        <end position="118"/>
    </location>
</feature>
<feature type="signal peptide" evidence="3">
    <location>
        <begin position="1"/>
        <end position="17"/>
    </location>
</feature>
<dbReference type="InterPro" id="IPR024134">
    <property type="entry name" value="SOD_Cu/Zn_/chaperone"/>
</dbReference>
<gene>
    <name evidence="5" type="ORF">D6851_10535</name>
</gene>
<evidence type="ECO:0000313" key="6">
    <source>
        <dbReference type="Proteomes" id="UP000284395"/>
    </source>
</evidence>
<evidence type="ECO:0000256" key="2">
    <source>
        <dbReference type="SAM" id="MobiDB-lite"/>
    </source>
</evidence>
<dbReference type="AlphaFoldDB" id="A0A420EIM9"/>
<comment type="similarity">
    <text evidence="1">Belongs to the Cu-Zn superoxide dismutase family.</text>
</comment>
<protein>
    <submittedName>
        <fullName evidence="5">Superoxide dismutase family protein</fullName>
    </submittedName>
</protein>
<evidence type="ECO:0000259" key="4">
    <source>
        <dbReference type="Pfam" id="PF00080"/>
    </source>
</evidence>
<dbReference type="PROSITE" id="PS51257">
    <property type="entry name" value="PROKAR_LIPOPROTEIN"/>
    <property type="match status" value="1"/>
</dbReference>
<dbReference type="GO" id="GO:0005507">
    <property type="term" value="F:copper ion binding"/>
    <property type="evidence" value="ECO:0007669"/>
    <property type="project" value="InterPro"/>
</dbReference>
<evidence type="ECO:0000256" key="1">
    <source>
        <dbReference type="ARBA" id="ARBA00010457"/>
    </source>
</evidence>
<dbReference type="Proteomes" id="UP000284395">
    <property type="component" value="Unassembled WGS sequence"/>
</dbReference>
<organism evidence="5 6">
    <name type="scientific">Altericroceibacterium spongiae</name>
    <dbReference type="NCBI Taxonomy" id="2320269"/>
    <lineage>
        <taxon>Bacteria</taxon>
        <taxon>Pseudomonadati</taxon>
        <taxon>Pseudomonadota</taxon>
        <taxon>Alphaproteobacteria</taxon>
        <taxon>Sphingomonadales</taxon>
        <taxon>Erythrobacteraceae</taxon>
        <taxon>Altericroceibacterium</taxon>
    </lineage>
</organism>
<evidence type="ECO:0000313" key="5">
    <source>
        <dbReference type="EMBL" id="RKF20571.1"/>
    </source>
</evidence>
<dbReference type="CDD" id="cd00305">
    <property type="entry name" value="Cu-Zn_Superoxide_Dismutase"/>
    <property type="match status" value="1"/>
</dbReference>
<name>A0A420EIM9_9SPHN</name>
<feature type="domain" description="Superoxide dismutase copper/zinc binding" evidence="4">
    <location>
        <begin position="56"/>
        <end position="184"/>
    </location>
</feature>
<dbReference type="Gene3D" id="2.60.40.200">
    <property type="entry name" value="Superoxide dismutase, copper/zinc binding domain"/>
    <property type="match status" value="1"/>
</dbReference>
<accession>A0A420EIM9</accession>
<comment type="caution">
    <text evidence="5">The sequence shown here is derived from an EMBL/GenBank/DDBJ whole genome shotgun (WGS) entry which is preliminary data.</text>
</comment>
<dbReference type="OrthoDB" id="5431326at2"/>
<evidence type="ECO:0000256" key="3">
    <source>
        <dbReference type="SAM" id="SignalP"/>
    </source>
</evidence>
<keyword evidence="6" id="KW-1185">Reference proteome</keyword>
<sequence length="198" mass="19989">MSTYRFAALLPLTIALAACGGTPEESATDAPAETATTGPEELGTAQLAMADGTPAGTATLLADGDAIEVSVNATGLEEGEHGFHLHQTGTCDAPDFKSAGGHLNPDDKEHGTENPNGAHMGDMPNLTIGADGTGSATVTLDGDRDHILDSIFDDDGTAVVIHAGPDDYKTDPAGDAGSRMACGVMEKPAATEEDAQAV</sequence>
<proteinExistence type="inferred from homology"/>
<dbReference type="RefSeq" id="WP_120324868.1">
    <property type="nucleotide sequence ID" value="NZ_RAPF01000005.1"/>
</dbReference>
<dbReference type="GO" id="GO:0006801">
    <property type="term" value="P:superoxide metabolic process"/>
    <property type="evidence" value="ECO:0007669"/>
    <property type="project" value="InterPro"/>
</dbReference>
<feature type="chain" id="PRO_5019465390" evidence="3">
    <location>
        <begin position="18"/>
        <end position="198"/>
    </location>
</feature>